<reference evidence="1" key="1">
    <citation type="journal article" date="2019" name="bioRxiv">
        <title>The Genome of the Zebra Mussel, Dreissena polymorpha: A Resource for Invasive Species Research.</title>
        <authorList>
            <person name="McCartney M.A."/>
            <person name="Auch B."/>
            <person name="Kono T."/>
            <person name="Mallez S."/>
            <person name="Zhang Y."/>
            <person name="Obille A."/>
            <person name="Becker A."/>
            <person name="Abrahante J.E."/>
            <person name="Garbe J."/>
            <person name="Badalamenti J.P."/>
            <person name="Herman A."/>
            <person name="Mangelson H."/>
            <person name="Liachko I."/>
            <person name="Sullivan S."/>
            <person name="Sone E.D."/>
            <person name="Koren S."/>
            <person name="Silverstein K.A.T."/>
            <person name="Beckman K.B."/>
            <person name="Gohl D.M."/>
        </authorList>
    </citation>
    <scope>NUCLEOTIDE SEQUENCE</scope>
    <source>
        <strain evidence="1">Duluth1</strain>
        <tissue evidence="1">Whole animal</tissue>
    </source>
</reference>
<name>A0A9D4QSA4_DREPO</name>
<dbReference type="AlphaFoldDB" id="A0A9D4QSA4"/>
<gene>
    <name evidence="1" type="ORF">DPMN_115041</name>
</gene>
<organism evidence="1 2">
    <name type="scientific">Dreissena polymorpha</name>
    <name type="common">Zebra mussel</name>
    <name type="synonym">Mytilus polymorpha</name>
    <dbReference type="NCBI Taxonomy" id="45954"/>
    <lineage>
        <taxon>Eukaryota</taxon>
        <taxon>Metazoa</taxon>
        <taxon>Spiralia</taxon>
        <taxon>Lophotrochozoa</taxon>
        <taxon>Mollusca</taxon>
        <taxon>Bivalvia</taxon>
        <taxon>Autobranchia</taxon>
        <taxon>Heteroconchia</taxon>
        <taxon>Euheterodonta</taxon>
        <taxon>Imparidentia</taxon>
        <taxon>Neoheterodontei</taxon>
        <taxon>Myida</taxon>
        <taxon>Dreissenoidea</taxon>
        <taxon>Dreissenidae</taxon>
        <taxon>Dreissena</taxon>
    </lineage>
</organism>
<reference evidence="1" key="2">
    <citation type="submission" date="2020-11" db="EMBL/GenBank/DDBJ databases">
        <authorList>
            <person name="McCartney M.A."/>
            <person name="Auch B."/>
            <person name="Kono T."/>
            <person name="Mallez S."/>
            <person name="Becker A."/>
            <person name="Gohl D.M."/>
            <person name="Silverstein K.A.T."/>
            <person name="Koren S."/>
            <person name="Bechman K.B."/>
            <person name="Herman A."/>
            <person name="Abrahante J.E."/>
            <person name="Garbe J."/>
        </authorList>
    </citation>
    <scope>NUCLEOTIDE SEQUENCE</scope>
    <source>
        <strain evidence="1">Duluth1</strain>
        <tissue evidence="1">Whole animal</tissue>
    </source>
</reference>
<protein>
    <submittedName>
        <fullName evidence="1">Uncharacterized protein</fullName>
    </submittedName>
</protein>
<comment type="caution">
    <text evidence="1">The sequence shown here is derived from an EMBL/GenBank/DDBJ whole genome shotgun (WGS) entry which is preliminary data.</text>
</comment>
<keyword evidence="2" id="KW-1185">Reference proteome</keyword>
<sequence length="53" mass="6396">MCTTKYPCYTKHYPRLRKVRHEVGYNQQQQGTKHRRLPAHYIRQLATEKVPGK</sequence>
<evidence type="ECO:0000313" key="2">
    <source>
        <dbReference type="Proteomes" id="UP000828390"/>
    </source>
</evidence>
<accession>A0A9D4QSA4</accession>
<proteinExistence type="predicted"/>
<evidence type="ECO:0000313" key="1">
    <source>
        <dbReference type="EMBL" id="KAH3841574.1"/>
    </source>
</evidence>
<dbReference type="Proteomes" id="UP000828390">
    <property type="component" value="Unassembled WGS sequence"/>
</dbReference>
<dbReference type="EMBL" id="JAIWYP010000004">
    <property type="protein sequence ID" value="KAH3841574.1"/>
    <property type="molecule type" value="Genomic_DNA"/>
</dbReference>